<dbReference type="Proteomes" id="UP000573327">
    <property type="component" value="Unassembled WGS sequence"/>
</dbReference>
<dbReference type="PROSITE" id="PS51819">
    <property type="entry name" value="VOC"/>
    <property type="match status" value="1"/>
</dbReference>
<keyword evidence="4" id="KW-0677">Repeat</keyword>
<dbReference type="InterPro" id="IPR037523">
    <property type="entry name" value="VOC_core"/>
</dbReference>
<dbReference type="EMBL" id="JACHJR010000001">
    <property type="protein sequence ID" value="MBB4949050.1"/>
    <property type="molecule type" value="Genomic_DNA"/>
</dbReference>
<accession>A0A7W7WJK7</accession>
<protein>
    <recommendedName>
        <fullName evidence="6">VOC domain-containing protein</fullName>
    </recommendedName>
</protein>
<evidence type="ECO:0000313" key="8">
    <source>
        <dbReference type="Proteomes" id="UP000573327"/>
    </source>
</evidence>
<keyword evidence="8" id="KW-1185">Reference proteome</keyword>
<evidence type="ECO:0000256" key="3">
    <source>
        <dbReference type="ARBA" id="ARBA00022723"/>
    </source>
</evidence>
<evidence type="ECO:0000256" key="5">
    <source>
        <dbReference type="ARBA" id="ARBA00023004"/>
    </source>
</evidence>
<organism evidence="7 8">
    <name type="scientific">Kitasatospora gansuensis</name>
    <dbReference type="NCBI Taxonomy" id="258050"/>
    <lineage>
        <taxon>Bacteria</taxon>
        <taxon>Bacillati</taxon>
        <taxon>Actinomycetota</taxon>
        <taxon>Actinomycetes</taxon>
        <taxon>Kitasatosporales</taxon>
        <taxon>Streptomycetaceae</taxon>
        <taxon>Kitasatospora</taxon>
    </lineage>
</organism>
<comment type="cofactor">
    <cofactor evidence="1">
        <name>Fe cation</name>
        <dbReference type="ChEBI" id="CHEBI:24875"/>
    </cofactor>
</comment>
<keyword evidence="3" id="KW-0479">Metal-binding</keyword>
<evidence type="ECO:0000313" key="7">
    <source>
        <dbReference type="EMBL" id="MBB4949050.1"/>
    </source>
</evidence>
<evidence type="ECO:0000256" key="1">
    <source>
        <dbReference type="ARBA" id="ARBA00001962"/>
    </source>
</evidence>
<name>A0A7W7WJK7_9ACTN</name>
<evidence type="ECO:0000259" key="6">
    <source>
        <dbReference type="PROSITE" id="PS51819"/>
    </source>
</evidence>
<dbReference type="InterPro" id="IPR029068">
    <property type="entry name" value="Glyas_Bleomycin-R_OHBP_Dase"/>
</dbReference>
<dbReference type="InterPro" id="IPR005956">
    <property type="entry name" value="4OHPhenylPyrv_dOase"/>
</dbReference>
<evidence type="ECO:0000256" key="2">
    <source>
        <dbReference type="ARBA" id="ARBA00005877"/>
    </source>
</evidence>
<dbReference type="Gene3D" id="3.10.180.10">
    <property type="entry name" value="2,3-Dihydroxybiphenyl 1,2-Dioxygenase, domain 1"/>
    <property type="match status" value="1"/>
</dbReference>
<dbReference type="SUPFAM" id="SSF54593">
    <property type="entry name" value="Glyoxalase/Bleomycin resistance protein/Dihydroxybiphenyl dioxygenase"/>
    <property type="match status" value="1"/>
</dbReference>
<keyword evidence="5" id="KW-0408">Iron</keyword>
<feature type="domain" description="VOC" evidence="6">
    <location>
        <begin position="20"/>
        <end position="156"/>
    </location>
</feature>
<dbReference type="GO" id="GO:0003868">
    <property type="term" value="F:4-hydroxyphenylpyruvate dioxygenase activity"/>
    <property type="evidence" value="ECO:0007669"/>
    <property type="project" value="InterPro"/>
</dbReference>
<comment type="caution">
    <text evidence="7">The sequence shown here is derived from an EMBL/GenBank/DDBJ whole genome shotgun (WGS) entry which is preliminary data.</text>
</comment>
<dbReference type="GO" id="GO:0006572">
    <property type="term" value="P:L-tyrosine catabolic process"/>
    <property type="evidence" value="ECO:0007669"/>
    <property type="project" value="TreeGrafter"/>
</dbReference>
<gene>
    <name evidence="7" type="ORF">F4556_004585</name>
</gene>
<evidence type="ECO:0000256" key="4">
    <source>
        <dbReference type="ARBA" id="ARBA00022737"/>
    </source>
</evidence>
<dbReference type="PANTHER" id="PTHR11959:SF1">
    <property type="entry name" value="4-HYDROXYPHENYLPYRUVATE DIOXYGENASE"/>
    <property type="match status" value="1"/>
</dbReference>
<dbReference type="PANTHER" id="PTHR11959">
    <property type="entry name" value="4-HYDROXYPHENYLPYRUVATE DIOXYGENASE"/>
    <property type="match status" value="1"/>
</dbReference>
<dbReference type="RefSeq" id="WP_184919119.1">
    <property type="nucleotide sequence ID" value="NZ_JACHJR010000001.1"/>
</dbReference>
<dbReference type="AlphaFoldDB" id="A0A7W7WJK7"/>
<sequence>MTDVSMAPLALHPDENGPLPALRTDALLAVRDARRTARYYCSALAMRCTAYAGPETGRPDTLSFVLESGATRLIVSSALHPFTERAERIARHVSRHGDTILDLVIEVPDAYAAYDYAVDRGALSVAEPYELTDRYGTAVLATLGTPGPAHHVLVERTAYPGPYLPGYLAPPPGILG</sequence>
<dbReference type="CDD" id="cd08342">
    <property type="entry name" value="HPPD_N_like"/>
    <property type="match status" value="1"/>
</dbReference>
<comment type="similarity">
    <text evidence="2">Belongs to the 4HPPD family.</text>
</comment>
<proteinExistence type="inferred from homology"/>
<dbReference type="GO" id="GO:0046872">
    <property type="term" value="F:metal ion binding"/>
    <property type="evidence" value="ECO:0007669"/>
    <property type="project" value="UniProtKB-KW"/>
</dbReference>
<reference evidence="7 8" key="1">
    <citation type="submission" date="2020-08" db="EMBL/GenBank/DDBJ databases">
        <title>Sequencing the genomes of 1000 actinobacteria strains.</title>
        <authorList>
            <person name="Klenk H.-P."/>
        </authorList>
    </citation>
    <scope>NUCLEOTIDE SEQUENCE [LARGE SCALE GENOMIC DNA]</scope>
    <source>
        <strain evidence="7 8">DSM 44786</strain>
    </source>
</reference>
<dbReference type="InterPro" id="IPR041736">
    <property type="entry name" value="4OHPhenylPyrv_dOase_N"/>
</dbReference>